<dbReference type="SUPFAM" id="SSF52833">
    <property type="entry name" value="Thioredoxin-like"/>
    <property type="match status" value="1"/>
</dbReference>
<evidence type="ECO:0000313" key="7">
    <source>
        <dbReference type="EMBL" id="SPC81857.1"/>
    </source>
</evidence>
<dbReference type="GO" id="GO:0005737">
    <property type="term" value="C:cytoplasm"/>
    <property type="evidence" value="ECO:0007669"/>
    <property type="project" value="TreeGrafter"/>
</dbReference>
<sequence length="150" mass="16616">MKGTVAMEDHKILAQKEGNYGHRTVKKPPRIADQWGSAFSEHFEATVPIVTDATWQSLVLKADGPVLVEFWAPWCGPCRMIHPVIGELSKEYDGKLKCFKLNTDDSPSIATQYGIRSIPTIMIFINGEKKDAVIGAVPKTTLTASIEKFL</sequence>
<evidence type="ECO:0000256" key="2">
    <source>
        <dbReference type="ARBA" id="ARBA00022946"/>
    </source>
</evidence>
<dbReference type="Pfam" id="PF00085">
    <property type="entry name" value="Thioredoxin"/>
    <property type="match status" value="1"/>
</dbReference>
<dbReference type="PROSITE" id="PS51352">
    <property type="entry name" value="THIOREDOXIN_2"/>
    <property type="match status" value="1"/>
</dbReference>
<dbReference type="FunFam" id="3.40.30.10:FF:000001">
    <property type="entry name" value="Thioredoxin"/>
    <property type="match status" value="1"/>
</dbReference>
<keyword evidence="2" id="KW-0809">Transit peptide</keyword>
<dbReference type="PANTHER" id="PTHR45663:SF11">
    <property type="entry name" value="GEO12009P1"/>
    <property type="match status" value="1"/>
</dbReference>
<dbReference type="NCBIfam" id="TIGR01068">
    <property type="entry name" value="thioredoxin"/>
    <property type="match status" value="1"/>
</dbReference>
<keyword evidence="3" id="KW-0249">Electron transport</keyword>
<dbReference type="InterPro" id="IPR005746">
    <property type="entry name" value="Thioredoxin"/>
</dbReference>
<dbReference type="InterPro" id="IPR017937">
    <property type="entry name" value="Thioredoxin_CS"/>
</dbReference>
<dbReference type="Gene3D" id="3.40.30.10">
    <property type="entry name" value="Glutaredoxin"/>
    <property type="match status" value="1"/>
</dbReference>
<dbReference type="GO" id="GO:0008047">
    <property type="term" value="F:enzyme activator activity"/>
    <property type="evidence" value="ECO:0007669"/>
    <property type="project" value="UniProtKB-ARBA"/>
</dbReference>
<evidence type="ECO:0000256" key="4">
    <source>
        <dbReference type="ARBA" id="ARBA00023157"/>
    </source>
</evidence>
<feature type="domain" description="Thioredoxin" evidence="6">
    <location>
        <begin position="36"/>
        <end position="150"/>
    </location>
</feature>
<gene>
    <name evidence="7" type="ORF">FSB_LOCUS9739</name>
</gene>
<evidence type="ECO:0000256" key="3">
    <source>
        <dbReference type="ARBA" id="ARBA00022982"/>
    </source>
</evidence>
<dbReference type="PANTHER" id="PTHR45663">
    <property type="entry name" value="GEO12009P1"/>
    <property type="match status" value="1"/>
</dbReference>
<keyword evidence="4" id="KW-1015">Disulfide bond</keyword>
<dbReference type="EMBL" id="OIVN01000542">
    <property type="protein sequence ID" value="SPC81857.1"/>
    <property type="molecule type" value="Genomic_DNA"/>
</dbReference>
<reference evidence="7" key="1">
    <citation type="submission" date="2018-02" db="EMBL/GenBank/DDBJ databases">
        <authorList>
            <person name="Cohen D.B."/>
            <person name="Kent A.D."/>
        </authorList>
    </citation>
    <scope>NUCLEOTIDE SEQUENCE</scope>
</reference>
<keyword evidence="1" id="KW-0813">Transport</keyword>
<name>A0A2N9EST3_FAGSY</name>
<dbReference type="InterPro" id="IPR036249">
    <property type="entry name" value="Thioredoxin-like_sf"/>
</dbReference>
<accession>A0A2N9EST3</accession>
<evidence type="ECO:0000259" key="6">
    <source>
        <dbReference type="PROSITE" id="PS51352"/>
    </source>
</evidence>
<dbReference type="InterPro" id="IPR013766">
    <property type="entry name" value="Thioredoxin_domain"/>
</dbReference>
<protein>
    <recommendedName>
        <fullName evidence="6">Thioredoxin domain-containing protein</fullName>
    </recommendedName>
</protein>
<dbReference type="GO" id="GO:0015035">
    <property type="term" value="F:protein-disulfide reductase activity"/>
    <property type="evidence" value="ECO:0007669"/>
    <property type="project" value="InterPro"/>
</dbReference>
<dbReference type="PROSITE" id="PS00194">
    <property type="entry name" value="THIOREDOXIN_1"/>
    <property type="match status" value="1"/>
</dbReference>
<organism evidence="7">
    <name type="scientific">Fagus sylvatica</name>
    <name type="common">Beechnut</name>
    <dbReference type="NCBI Taxonomy" id="28930"/>
    <lineage>
        <taxon>Eukaryota</taxon>
        <taxon>Viridiplantae</taxon>
        <taxon>Streptophyta</taxon>
        <taxon>Embryophyta</taxon>
        <taxon>Tracheophyta</taxon>
        <taxon>Spermatophyta</taxon>
        <taxon>Magnoliopsida</taxon>
        <taxon>eudicotyledons</taxon>
        <taxon>Gunneridae</taxon>
        <taxon>Pentapetalae</taxon>
        <taxon>rosids</taxon>
        <taxon>fabids</taxon>
        <taxon>Fagales</taxon>
        <taxon>Fagaceae</taxon>
        <taxon>Fagus</taxon>
    </lineage>
</organism>
<dbReference type="PRINTS" id="PR00421">
    <property type="entry name" value="THIOREDOXIN"/>
</dbReference>
<dbReference type="AlphaFoldDB" id="A0A2N9EST3"/>
<evidence type="ECO:0000256" key="5">
    <source>
        <dbReference type="ARBA" id="ARBA00023284"/>
    </source>
</evidence>
<evidence type="ECO:0000256" key="1">
    <source>
        <dbReference type="ARBA" id="ARBA00022448"/>
    </source>
</evidence>
<dbReference type="CDD" id="cd02947">
    <property type="entry name" value="TRX_family"/>
    <property type="match status" value="1"/>
</dbReference>
<keyword evidence="5" id="KW-0676">Redox-active center</keyword>
<proteinExistence type="predicted"/>